<evidence type="ECO:0008006" key="3">
    <source>
        <dbReference type="Google" id="ProtNLM"/>
    </source>
</evidence>
<organism evidence="1 2">
    <name type="scientific">Candidatus Ornithobacterium hominis</name>
    <dbReference type="NCBI Taxonomy" id="2497989"/>
    <lineage>
        <taxon>Bacteria</taxon>
        <taxon>Pseudomonadati</taxon>
        <taxon>Bacteroidota</taxon>
        <taxon>Flavobacteriia</taxon>
        <taxon>Flavobacteriales</taxon>
        <taxon>Weeksellaceae</taxon>
        <taxon>Ornithobacterium</taxon>
    </lineage>
</organism>
<sequence length="189" mass="22041">MNLKKYINKGMSFQQYYQHIDEVIANGNKEEATYPYYELNKTRIERLQKKFEVSEENLEKIKGLKNLIYLVIITEGWCGDAAQILPIIEGICAQSDFIEARIVLRDENTDLMQEYLTNGNQSIPIVIGIDESGEEKFHWGPRPAWADEIVKAYKNDEISKSDFLIQIQKKYNQDKGKSIENELIELMLR</sequence>
<evidence type="ECO:0000313" key="2">
    <source>
        <dbReference type="Proteomes" id="UP000262142"/>
    </source>
</evidence>
<dbReference type="InterPro" id="IPR036249">
    <property type="entry name" value="Thioredoxin-like_sf"/>
</dbReference>
<accession>A0A383U2N2</accession>
<dbReference type="Gene3D" id="3.40.30.10">
    <property type="entry name" value="Glutaredoxin"/>
    <property type="match status" value="1"/>
</dbReference>
<dbReference type="SUPFAM" id="SSF52833">
    <property type="entry name" value="Thioredoxin-like"/>
    <property type="match status" value="1"/>
</dbReference>
<protein>
    <recommendedName>
        <fullName evidence="3">Thioredoxin</fullName>
    </recommendedName>
</protein>
<keyword evidence="2" id="KW-1185">Reference proteome</keyword>
<dbReference type="RefSeq" id="WP_119059728.1">
    <property type="nucleotide sequence ID" value="NZ_UNSC01000007.1"/>
</dbReference>
<dbReference type="EMBL" id="UNSC01000007">
    <property type="protein sequence ID" value="SZD74095.1"/>
    <property type="molecule type" value="Genomic_DNA"/>
</dbReference>
<dbReference type="Pfam" id="PF14595">
    <property type="entry name" value="Thioredoxin_9"/>
    <property type="match status" value="1"/>
</dbReference>
<dbReference type="OrthoDB" id="6120799at2"/>
<name>A0A383U2N2_9FLAO</name>
<dbReference type="AlphaFoldDB" id="A0A383U2N2"/>
<gene>
    <name evidence="1" type="ORF">SAMEA104719789_01553</name>
</gene>
<reference evidence="1 2" key="1">
    <citation type="submission" date="2018-09" db="EMBL/GenBank/DDBJ databases">
        <authorList>
            <consortium name="Pathogen Informatics"/>
        </authorList>
    </citation>
    <scope>NUCLEOTIDE SEQUENCE [LARGE SCALE GENOMIC DNA]</scope>
    <source>
        <strain evidence="1 2">OH-22767</strain>
    </source>
</reference>
<proteinExistence type="predicted"/>
<dbReference type="Proteomes" id="UP000262142">
    <property type="component" value="Unassembled WGS sequence"/>
</dbReference>
<evidence type="ECO:0000313" key="1">
    <source>
        <dbReference type="EMBL" id="SZD74095.1"/>
    </source>
</evidence>